<dbReference type="AlphaFoldDB" id="A0A2G1MC21"/>
<dbReference type="RefSeq" id="WP_099278598.1">
    <property type="nucleotide sequence ID" value="NZ_KZ304985.1"/>
</dbReference>
<evidence type="ECO:0000313" key="1">
    <source>
        <dbReference type="EMBL" id="PHP26285.1"/>
    </source>
</evidence>
<evidence type="ECO:0000313" key="2">
    <source>
        <dbReference type="Proteomes" id="UP000221860"/>
    </source>
</evidence>
<dbReference type="EMBL" id="NQWH01000045">
    <property type="protein sequence ID" value="PHP26285.1"/>
    <property type="molecule type" value="Genomic_DNA"/>
</dbReference>
<accession>A0A2G1MC21</accession>
<comment type="caution">
    <text evidence="1">The sequence shown here is derived from an EMBL/GenBank/DDBJ whole genome shotgun (WGS) entry which is preliminary data.</text>
</comment>
<name>A0A2G1MC21_9RHOB</name>
<reference evidence="1 2" key="1">
    <citation type="submission" date="2017-08" db="EMBL/GenBank/DDBJ databases">
        <title>Draft Genome Sequence of Loktanella cinnabarina Strain XM1, Isolated from Coastal Surface Water.</title>
        <authorList>
            <person name="Ma R."/>
            <person name="Wang J."/>
            <person name="Wang Q."/>
            <person name="Ma Z."/>
            <person name="Li J."/>
            <person name="Chen L."/>
        </authorList>
    </citation>
    <scope>NUCLEOTIDE SEQUENCE [LARGE SCALE GENOMIC DNA]</scope>
    <source>
        <strain evidence="1 2">XM1</strain>
    </source>
</reference>
<dbReference type="OrthoDB" id="7853964at2"/>
<dbReference type="Proteomes" id="UP000221860">
    <property type="component" value="Unassembled WGS sequence"/>
</dbReference>
<protein>
    <submittedName>
        <fullName evidence="1">Uncharacterized protein</fullName>
    </submittedName>
</protein>
<proteinExistence type="predicted"/>
<organism evidence="1 2">
    <name type="scientific">Limimaricola cinnabarinus</name>
    <dbReference type="NCBI Taxonomy" id="1125964"/>
    <lineage>
        <taxon>Bacteria</taxon>
        <taxon>Pseudomonadati</taxon>
        <taxon>Pseudomonadota</taxon>
        <taxon>Alphaproteobacteria</taxon>
        <taxon>Rhodobacterales</taxon>
        <taxon>Paracoccaceae</taxon>
        <taxon>Limimaricola</taxon>
    </lineage>
</organism>
<keyword evidence="2" id="KW-1185">Reference proteome</keyword>
<sequence length="133" mass="15346">MTTSNSLEDLAFHAIRSGRVFARLWRDAGIEAHRTTRPSWTATFNQLDEGQLIKGVDLDGVAAMGDALRRALNIERPGYGDRAMQEDTRYDDLAWEPRLNELRRVSEAYKHFRDCQERYADRLTAEREAARAF</sequence>
<gene>
    <name evidence="1" type="ORF">CJ301_17255</name>
</gene>